<gene>
    <name evidence="1" type="ORF">LL038_10880</name>
</gene>
<dbReference type="Proteomes" id="UP001164733">
    <property type="component" value="Chromosome"/>
</dbReference>
<name>A0AA47EMP7_9CLOT</name>
<dbReference type="EMBL" id="CP086239">
    <property type="protein sequence ID" value="WAG62696.1"/>
    <property type="molecule type" value="Genomic_DNA"/>
</dbReference>
<evidence type="ECO:0000313" key="1">
    <source>
        <dbReference type="EMBL" id="WAG62696.1"/>
    </source>
</evidence>
<reference evidence="1" key="1">
    <citation type="submission" date="2021-11" db="EMBL/GenBank/DDBJ databases">
        <title>Clostridia strains as spoilage organisms.</title>
        <authorList>
            <person name="Wambui J."/>
            <person name="Stevens M.J.A."/>
            <person name="Stephan R."/>
        </authorList>
    </citation>
    <scope>NUCLEOTIDE SEQUENCE</scope>
    <source>
        <strain evidence="1">CF009</strain>
    </source>
</reference>
<accession>A0AA47EMP7</accession>
<dbReference type="AlphaFoldDB" id="A0AA47EMP7"/>
<sequence>MSKKLTIVTSILCVLVLFVGVINIITVQNHTKALQNHTTSRLVSIYSSIGLGGDKLDYSINLTNKSDKTIFIQSVQPLVNETLKNRILSKEMMVTVNKEIKPDKAIAITGVIIVNTKGLKDMVKLVPFITDIKVISTETISLKTSFEH</sequence>
<protein>
    <submittedName>
        <fullName evidence="1">Uncharacterized protein</fullName>
    </submittedName>
</protein>
<proteinExistence type="predicted"/>
<dbReference type="RefSeq" id="WP_216125932.1">
    <property type="nucleotide sequence ID" value="NZ_CP086239.1"/>
</dbReference>
<evidence type="ECO:0000313" key="2">
    <source>
        <dbReference type="Proteomes" id="UP001164733"/>
    </source>
</evidence>
<organism evidence="1 2">
    <name type="scientific">Clostridium estertheticum</name>
    <dbReference type="NCBI Taxonomy" id="238834"/>
    <lineage>
        <taxon>Bacteria</taxon>
        <taxon>Bacillati</taxon>
        <taxon>Bacillota</taxon>
        <taxon>Clostridia</taxon>
        <taxon>Eubacteriales</taxon>
        <taxon>Clostridiaceae</taxon>
        <taxon>Clostridium</taxon>
    </lineage>
</organism>